<organism evidence="9 10">
    <name type="scientific">Polarella glacialis</name>
    <name type="common">Dinoflagellate</name>
    <dbReference type="NCBI Taxonomy" id="89957"/>
    <lineage>
        <taxon>Eukaryota</taxon>
        <taxon>Sar</taxon>
        <taxon>Alveolata</taxon>
        <taxon>Dinophyceae</taxon>
        <taxon>Suessiales</taxon>
        <taxon>Suessiaceae</taxon>
        <taxon>Polarella</taxon>
    </lineage>
</organism>
<dbReference type="OrthoDB" id="440325at2759"/>
<dbReference type="AlphaFoldDB" id="A0A813F992"/>
<sequence length="511" mass="56011">MAAVEKFSAEYEPMVGKMRTAFDAGKTKDIAWRRRQLEGIHRMMSENHEAVTEATRQDLGGGKLRGIGEVSPGAAADHALAHLDDWTDDKWISGWISRCYTRPEPKGVVLIIAPWNFPFNLSLLPLVPAIAAGNCVVIKPSEMSPTCASLLQALVEKYLDAECIKVVQGALDETTALLKQRWDHIFYTGNGVVGKIVMKAAAEHLTPVTLELGGKSPVIIDETAQMDATCDRVSVIKWMNCGQICVAPDYVLVHESRAKEFMERQKALVQSSFGDNPKANREYGKIVNERHVDRVQRLIETAKGQLICGGVAGIDRSARHVPPTIIYDPTMDSPLMQEEIFGPIMPIVPYKTLDDAIKIVNSKETPLAMYMYSQSSANIEKVLSKVSSGGACVNTSLEQVIGDDAPFGGKGPSGMGRYHGKYGFDELSHTRTILRKSTLPGFRAPAIPLPNAAKPTPDFVYGIAVKMTLGVVPRGLKAFLRQRMMKRSIKCLLLAVVFGALSRYGIIRSSL</sequence>
<dbReference type="InterPro" id="IPR015590">
    <property type="entry name" value="Aldehyde_DH_dom"/>
</dbReference>
<dbReference type="GO" id="GO:0005737">
    <property type="term" value="C:cytoplasm"/>
    <property type="evidence" value="ECO:0007669"/>
    <property type="project" value="TreeGrafter"/>
</dbReference>
<dbReference type="PROSITE" id="PS00687">
    <property type="entry name" value="ALDEHYDE_DEHYDR_GLU"/>
    <property type="match status" value="1"/>
</dbReference>
<comment type="caution">
    <text evidence="9">The sequence shown here is derived from an EMBL/GenBank/DDBJ whole genome shotgun (WGS) entry which is preliminary data.</text>
</comment>
<evidence type="ECO:0000259" key="8">
    <source>
        <dbReference type="Pfam" id="PF00171"/>
    </source>
</evidence>
<dbReference type="PANTHER" id="PTHR43570">
    <property type="entry name" value="ALDEHYDE DEHYDROGENASE"/>
    <property type="match status" value="1"/>
</dbReference>
<evidence type="ECO:0000256" key="6">
    <source>
        <dbReference type="PROSITE-ProRule" id="PRU10007"/>
    </source>
</evidence>
<dbReference type="FunFam" id="3.40.309.10:FF:000003">
    <property type="entry name" value="Aldehyde dehydrogenase"/>
    <property type="match status" value="1"/>
</dbReference>
<keyword evidence="3" id="KW-0520">NAD</keyword>
<dbReference type="Gene3D" id="3.40.605.10">
    <property type="entry name" value="Aldehyde Dehydrogenase, Chain A, domain 1"/>
    <property type="match status" value="1"/>
</dbReference>
<dbReference type="InterPro" id="IPR016163">
    <property type="entry name" value="Ald_DH_C"/>
</dbReference>
<dbReference type="GO" id="GO:0006081">
    <property type="term" value="P:aldehyde metabolic process"/>
    <property type="evidence" value="ECO:0007669"/>
    <property type="project" value="InterPro"/>
</dbReference>
<feature type="domain" description="Aldehyde dehydrogenase" evidence="8">
    <location>
        <begin position="9"/>
        <end position="433"/>
    </location>
</feature>
<dbReference type="InterPro" id="IPR029510">
    <property type="entry name" value="Ald_DH_CS_GLU"/>
</dbReference>
<evidence type="ECO:0000313" key="9">
    <source>
        <dbReference type="EMBL" id="CAE8609364.1"/>
    </source>
</evidence>
<name>A0A813F992_POLGL</name>
<feature type="active site" evidence="5 6">
    <location>
        <position position="211"/>
    </location>
</feature>
<dbReference type="Proteomes" id="UP000654075">
    <property type="component" value="Unassembled WGS sequence"/>
</dbReference>
<dbReference type="OMA" id="EIDWCKQ"/>
<comment type="similarity">
    <text evidence="1 4 7">Belongs to the aldehyde dehydrogenase family.</text>
</comment>
<gene>
    <name evidence="9" type="ORF">PGLA1383_LOCUS27190</name>
</gene>
<keyword evidence="2 4" id="KW-0560">Oxidoreductase</keyword>
<accession>A0A813F992</accession>
<evidence type="ECO:0000256" key="4">
    <source>
        <dbReference type="PIRNR" id="PIRNR036492"/>
    </source>
</evidence>
<feature type="active site" evidence="5">
    <location>
        <position position="245"/>
    </location>
</feature>
<evidence type="ECO:0000256" key="1">
    <source>
        <dbReference type="ARBA" id="ARBA00009986"/>
    </source>
</evidence>
<proteinExistence type="inferred from homology"/>
<dbReference type="SUPFAM" id="SSF53720">
    <property type="entry name" value="ALDH-like"/>
    <property type="match status" value="1"/>
</dbReference>
<dbReference type="Gene3D" id="3.40.309.10">
    <property type="entry name" value="Aldehyde Dehydrogenase, Chain A, domain 2"/>
    <property type="match status" value="1"/>
</dbReference>
<evidence type="ECO:0000256" key="2">
    <source>
        <dbReference type="ARBA" id="ARBA00023002"/>
    </source>
</evidence>
<evidence type="ECO:0000256" key="3">
    <source>
        <dbReference type="ARBA" id="ARBA00023027"/>
    </source>
</evidence>
<evidence type="ECO:0000256" key="5">
    <source>
        <dbReference type="PIRSR" id="PIRSR036492-1"/>
    </source>
</evidence>
<dbReference type="InterPro" id="IPR016162">
    <property type="entry name" value="Ald_DH_N"/>
</dbReference>
<evidence type="ECO:0000256" key="7">
    <source>
        <dbReference type="RuleBase" id="RU003345"/>
    </source>
</evidence>
<dbReference type="CDD" id="cd07087">
    <property type="entry name" value="ALDH_F3-13-14_CALDH-like"/>
    <property type="match status" value="1"/>
</dbReference>
<dbReference type="EMBL" id="CAJNNV010024293">
    <property type="protein sequence ID" value="CAE8609364.1"/>
    <property type="molecule type" value="Genomic_DNA"/>
</dbReference>
<dbReference type="InterPro" id="IPR016161">
    <property type="entry name" value="Ald_DH/histidinol_DH"/>
</dbReference>
<dbReference type="FunFam" id="3.40.605.10:FF:000004">
    <property type="entry name" value="Aldehyde dehydrogenase"/>
    <property type="match status" value="1"/>
</dbReference>
<evidence type="ECO:0000313" key="10">
    <source>
        <dbReference type="Proteomes" id="UP000654075"/>
    </source>
</evidence>
<dbReference type="PANTHER" id="PTHR43570:SF16">
    <property type="entry name" value="ALDEHYDE DEHYDROGENASE TYPE III, ISOFORM Q"/>
    <property type="match status" value="1"/>
</dbReference>
<dbReference type="PIRSF" id="PIRSF036492">
    <property type="entry name" value="ALDH"/>
    <property type="match status" value="1"/>
</dbReference>
<keyword evidence="10" id="KW-1185">Reference proteome</keyword>
<dbReference type="InterPro" id="IPR012394">
    <property type="entry name" value="Aldehyde_DH_NAD(P)"/>
</dbReference>
<dbReference type="Pfam" id="PF00171">
    <property type="entry name" value="Aldedh"/>
    <property type="match status" value="1"/>
</dbReference>
<reference evidence="9" key="1">
    <citation type="submission" date="2021-02" db="EMBL/GenBank/DDBJ databases">
        <authorList>
            <person name="Dougan E. K."/>
            <person name="Rhodes N."/>
            <person name="Thang M."/>
            <person name="Chan C."/>
        </authorList>
    </citation>
    <scope>NUCLEOTIDE SEQUENCE</scope>
</reference>
<protein>
    <recommendedName>
        <fullName evidence="4">Aldehyde dehydrogenase</fullName>
    </recommendedName>
</protein>
<dbReference type="GO" id="GO:0004029">
    <property type="term" value="F:aldehyde dehydrogenase (NAD+) activity"/>
    <property type="evidence" value="ECO:0007669"/>
    <property type="project" value="TreeGrafter"/>
</dbReference>